<organism evidence="5 6">
    <name type="scientific">Leucobacter chromiireducens subsp. solipictus</name>
    <dbReference type="NCBI Taxonomy" id="398235"/>
    <lineage>
        <taxon>Bacteria</taxon>
        <taxon>Bacillati</taxon>
        <taxon>Actinomycetota</taxon>
        <taxon>Actinomycetes</taxon>
        <taxon>Micrococcales</taxon>
        <taxon>Microbacteriaceae</taxon>
        <taxon>Leucobacter</taxon>
    </lineage>
</organism>
<dbReference type="InterPro" id="IPR036388">
    <property type="entry name" value="WH-like_DNA-bd_sf"/>
</dbReference>
<dbReference type="PANTHER" id="PTHR44688">
    <property type="entry name" value="DNA-BINDING TRANSCRIPTIONAL ACTIVATOR DEVR_DOSR"/>
    <property type="match status" value="1"/>
</dbReference>
<dbReference type="SUPFAM" id="SSF46894">
    <property type="entry name" value="C-terminal effector domain of the bipartite response regulators"/>
    <property type="match status" value="1"/>
</dbReference>
<evidence type="ECO:0000256" key="3">
    <source>
        <dbReference type="ARBA" id="ARBA00023163"/>
    </source>
</evidence>
<dbReference type="EMBL" id="QYAC01000003">
    <property type="protein sequence ID" value="MBL3679145.1"/>
    <property type="molecule type" value="Genomic_DNA"/>
</dbReference>
<dbReference type="Gene3D" id="1.10.10.10">
    <property type="entry name" value="Winged helix-like DNA-binding domain superfamily/Winged helix DNA-binding domain"/>
    <property type="match status" value="1"/>
</dbReference>
<keyword evidence="2" id="KW-0238">DNA-binding</keyword>
<dbReference type="Pfam" id="PF00196">
    <property type="entry name" value="GerE"/>
    <property type="match status" value="1"/>
</dbReference>
<evidence type="ECO:0000256" key="1">
    <source>
        <dbReference type="ARBA" id="ARBA00023015"/>
    </source>
</evidence>
<dbReference type="PANTHER" id="PTHR44688:SF16">
    <property type="entry name" value="DNA-BINDING TRANSCRIPTIONAL ACTIVATOR DEVR_DOSR"/>
    <property type="match status" value="1"/>
</dbReference>
<gene>
    <name evidence="5" type="ORF">D3230_07515</name>
</gene>
<dbReference type="InterPro" id="IPR000792">
    <property type="entry name" value="Tscrpt_reg_LuxR_C"/>
</dbReference>
<evidence type="ECO:0000313" key="6">
    <source>
        <dbReference type="Proteomes" id="UP001645859"/>
    </source>
</evidence>
<sequence length="830" mass="89761">MLRELDHSLISRDWTVVRILGHAAFRQTPLAALALAGVIPGKDTRPQSFIASLTGAIDELVSQVPPDRAAILVDDWDDLDEASWGVICAVRSRTGVPVVTARTPWGAGRGPRPRSAHPTYGTAHELRIQPLAFSELERILQTHLDAPLTRNTLSRIFAKSGGNPGLALALVDAAVAGGKLTLHDGQWRGAQDLWTDTLGAAARVLLDRLTPRQRDLLEVLATVGTIALDTVARQGDLEEIEQLEADGLVSLFPSDSATFVTVEPPLLVEYFRHETAYARRYRLATAVASDLGNPALGRLAMHPESQTETRDARLVRLVHERARDAQHTAQQDWRLHPSIASATRAVRAGMLATAASRETVESIVAEAEHFPRTAFESVAWVLALTDATLAFDMDVPAALRHLREAVPGAGEFAETLTARHAFVSLLYAGDPQPARELADATESAPVCSRAAIWITQAVLAVIEGRISESRELWHRLDSLPAEVLAQDPSLETATRVFRGLTDYLGGDPGAAVDAALADFSNALAGRDVTLILTQGSLCATLLLLESRHEEAGEVLECTTMLGTPAVTPAFVPLTLAISAAVLASRRGHRATAEQRSAELGHLRSPDIPLPGGSRSWATVQMLTSTGKRQEAADLAIAAGDQGWERGERIAAAYAYLGALDVDPNAERLAHVEPRLAAVASRTIQELALSARAWALRDRAELMRLAEQFAQQGRISLAISAYKRAAVIARTDGQPGEVRDIDARLALVLAHVPAGRYDPRRGSHSIVELSTRELRIAQLARAGLTNQQIADELILSVRTVESHLYRIMRKLGIDRRAELADHITSEHADAR</sequence>
<protein>
    <submittedName>
        <fullName evidence="5">LuxR family transcriptional regulator</fullName>
    </submittedName>
</protein>
<reference evidence="5 6" key="1">
    <citation type="submission" date="2018-09" db="EMBL/GenBank/DDBJ databases">
        <title>Comparative genomics of Leucobacter spp.</title>
        <authorList>
            <person name="Reis A.C."/>
            <person name="Kolvenbach B.A."/>
            <person name="Corvini P.F.X."/>
            <person name="Nunes O.C."/>
        </authorList>
    </citation>
    <scope>NUCLEOTIDE SEQUENCE [LARGE SCALE GENOMIC DNA]</scope>
    <source>
        <strain evidence="5 6">TAN 31504</strain>
    </source>
</reference>
<evidence type="ECO:0000313" key="5">
    <source>
        <dbReference type="EMBL" id="MBL3679145.1"/>
    </source>
</evidence>
<dbReference type="Proteomes" id="UP001645859">
    <property type="component" value="Unassembled WGS sequence"/>
</dbReference>
<evidence type="ECO:0000259" key="4">
    <source>
        <dbReference type="PROSITE" id="PS50043"/>
    </source>
</evidence>
<accession>A0ABS1SF94</accession>
<keyword evidence="6" id="KW-1185">Reference proteome</keyword>
<evidence type="ECO:0000256" key="2">
    <source>
        <dbReference type="ARBA" id="ARBA00023125"/>
    </source>
</evidence>
<keyword evidence="1" id="KW-0805">Transcription regulation</keyword>
<proteinExistence type="predicted"/>
<dbReference type="PROSITE" id="PS50043">
    <property type="entry name" value="HTH_LUXR_2"/>
    <property type="match status" value="1"/>
</dbReference>
<comment type="caution">
    <text evidence="5">The sequence shown here is derived from an EMBL/GenBank/DDBJ whole genome shotgun (WGS) entry which is preliminary data.</text>
</comment>
<name>A0ABS1SF94_9MICO</name>
<dbReference type="InterPro" id="IPR016032">
    <property type="entry name" value="Sig_transdc_resp-reg_C-effctor"/>
</dbReference>
<keyword evidence="3" id="KW-0804">Transcription</keyword>
<feature type="domain" description="HTH luxR-type" evidence="4">
    <location>
        <begin position="761"/>
        <end position="826"/>
    </location>
</feature>
<dbReference type="CDD" id="cd06170">
    <property type="entry name" value="LuxR_C_like"/>
    <property type="match status" value="1"/>
</dbReference>
<dbReference type="SMART" id="SM00421">
    <property type="entry name" value="HTH_LUXR"/>
    <property type="match status" value="1"/>
</dbReference>
<dbReference type="PRINTS" id="PR00038">
    <property type="entry name" value="HTHLUXR"/>
</dbReference>
<dbReference type="PROSITE" id="PS00622">
    <property type="entry name" value="HTH_LUXR_1"/>
    <property type="match status" value="1"/>
</dbReference>